<feature type="domain" description="Cyclin-like" evidence="5">
    <location>
        <begin position="73"/>
        <end position="171"/>
    </location>
</feature>
<dbReference type="SUPFAM" id="SSF47954">
    <property type="entry name" value="Cyclin-like"/>
    <property type="match status" value="2"/>
</dbReference>
<gene>
    <name evidence="6" type="ORF">HRG_08253</name>
</gene>
<name>A0A9P8SH28_9HYPO</name>
<dbReference type="SMART" id="SM00385">
    <property type="entry name" value="CYCLIN"/>
    <property type="match status" value="1"/>
</dbReference>
<dbReference type="GeneID" id="68357382"/>
<evidence type="ECO:0000256" key="4">
    <source>
        <dbReference type="SAM" id="MobiDB-lite"/>
    </source>
</evidence>
<feature type="region of interest" description="Disordered" evidence="4">
    <location>
        <begin position="1"/>
        <end position="40"/>
    </location>
</feature>
<dbReference type="InterPro" id="IPR006671">
    <property type="entry name" value="Cyclin_N"/>
</dbReference>
<accession>A0A9P8SH28</accession>
<feature type="region of interest" description="Disordered" evidence="4">
    <location>
        <begin position="403"/>
        <end position="445"/>
    </location>
</feature>
<reference evidence="6" key="1">
    <citation type="submission" date="2021-09" db="EMBL/GenBank/DDBJ databases">
        <title>A high-quality genome of the endoparasitic fungus Hirsutella rhossiliensis with a comparison of Hirsutella genomes reveals transposable elements contributing to genome size variation.</title>
        <authorList>
            <person name="Lin R."/>
            <person name="Jiao Y."/>
            <person name="Sun X."/>
            <person name="Ling J."/>
            <person name="Xie B."/>
            <person name="Cheng X."/>
        </authorList>
    </citation>
    <scope>NUCLEOTIDE SEQUENCE</scope>
    <source>
        <strain evidence="6">HR02</strain>
    </source>
</reference>
<dbReference type="Pfam" id="PF00134">
    <property type="entry name" value="Cyclin_N"/>
    <property type="match status" value="1"/>
</dbReference>
<evidence type="ECO:0000313" key="6">
    <source>
        <dbReference type="EMBL" id="KAH0961100.1"/>
    </source>
</evidence>
<keyword evidence="7" id="KW-1185">Reference proteome</keyword>
<sequence>MAPPNGAVAADDAPPPAAVNGDASAAAPPRVGPHPGFISSSNQYSAEIKLRRMLKDNGCDPAREDTYRLQGVQLIDNVREHLLLPVRTFDTACTYFHKFRLNFRDSEYNYQDAALASLFVACKVEDTIKKSKDILAAAYNVKNPDKPAAPDDKIFESPGKVIIGLERLILETIGFDFRTRYPQKLLVKVVRSILGRSAAGSRAFFATAYAMCIDLYKTFVPVKRTTLSMVMAVVELTARARGAGANNLGNGENDLVDRVRRFAARRRQYDRDAVVETMLDLLDLYVQHHKATKVGALFDLNTFIDIKIRLNTDLDATASPRYLFHCSRCEVADPNPLTPIAPGASPTTTAAAAMAAGAWPPDAAIRRTARGQDGTMRFVFDPEAADKEQAKAGEFFKDEYEDYEVEVEEPVAPPPPDRGDHRRGGGPYGGYRGDGRHHRGRGRYH</sequence>
<proteinExistence type="inferred from homology"/>
<dbReference type="EMBL" id="JAIZPD010000009">
    <property type="protein sequence ID" value="KAH0961100.1"/>
    <property type="molecule type" value="Genomic_DNA"/>
</dbReference>
<dbReference type="Gene3D" id="1.10.472.10">
    <property type="entry name" value="Cyclin-like"/>
    <property type="match status" value="1"/>
</dbReference>
<dbReference type="InterPro" id="IPR013763">
    <property type="entry name" value="Cyclin-like_dom"/>
</dbReference>
<dbReference type="Proteomes" id="UP000824596">
    <property type="component" value="Unassembled WGS sequence"/>
</dbReference>
<dbReference type="InterPro" id="IPR043198">
    <property type="entry name" value="Cyclin/Ssn8"/>
</dbReference>
<dbReference type="GO" id="GO:0016538">
    <property type="term" value="F:cyclin-dependent protein serine/threonine kinase regulator activity"/>
    <property type="evidence" value="ECO:0007669"/>
    <property type="project" value="InterPro"/>
</dbReference>
<dbReference type="RefSeq" id="XP_044718613.1">
    <property type="nucleotide sequence ID" value="XM_044866724.1"/>
</dbReference>
<comment type="caution">
    <text evidence="6">The sequence shown here is derived from an EMBL/GenBank/DDBJ whole genome shotgun (WGS) entry which is preliminary data.</text>
</comment>
<keyword evidence="3" id="KW-0195">Cyclin</keyword>
<feature type="compositionally biased region" description="Low complexity" evidence="4">
    <location>
        <begin position="1"/>
        <end position="23"/>
    </location>
</feature>
<organism evidence="6 7">
    <name type="scientific">Hirsutella rhossiliensis</name>
    <dbReference type="NCBI Taxonomy" id="111463"/>
    <lineage>
        <taxon>Eukaryota</taxon>
        <taxon>Fungi</taxon>
        <taxon>Dikarya</taxon>
        <taxon>Ascomycota</taxon>
        <taxon>Pezizomycotina</taxon>
        <taxon>Sordariomycetes</taxon>
        <taxon>Hypocreomycetidae</taxon>
        <taxon>Hypocreales</taxon>
        <taxon>Ophiocordycipitaceae</taxon>
        <taxon>Hirsutella</taxon>
    </lineage>
</organism>
<evidence type="ECO:0000259" key="5">
    <source>
        <dbReference type="SMART" id="SM00385"/>
    </source>
</evidence>
<dbReference type="AlphaFoldDB" id="A0A9P8SH28"/>
<dbReference type="PANTHER" id="PTHR10026">
    <property type="entry name" value="CYCLIN"/>
    <property type="match status" value="1"/>
</dbReference>
<comment type="similarity">
    <text evidence="1">Belongs to the cyclin family. Cyclin C subfamily.</text>
</comment>
<dbReference type="GO" id="GO:0006357">
    <property type="term" value="P:regulation of transcription by RNA polymerase II"/>
    <property type="evidence" value="ECO:0007669"/>
    <property type="project" value="InterPro"/>
</dbReference>
<feature type="compositionally biased region" description="Basic residues" evidence="4">
    <location>
        <begin position="435"/>
        <end position="445"/>
    </location>
</feature>
<evidence type="ECO:0000256" key="3">
    <source>
        <dbReference type="RuleBase" id="RU000383"/>
    </source>
</evidence>
<dbReference type="InterPro" id="IPR036915">
    <property type="entry name" value="Cyclin-like_sf"/>
</dbReference>
<protein>
    <recommendedName>
        <fullName evidence="2">RNA polymerase II holoenzyme cyclin-like subunit</fullName>
    </recommendedName>
</protein>
<evidence type="ECO:0000313" key="7">
    <source>
        <dbReference type="Proteomes" id="UP000824596"/>
    </source>
</evidence>
<evidence type="ECO:0000256" key="1">
    <source>
        <dbReference type="ARBA" id="ARBA00008638"/>
    </source>
</evidence>
<dbReference type="OrthoDB" id="4951845at2759"/>
<evidence type="ECO:0000256" key="2">
    <source>
        <dbReference type="ARBA" id="ARBA00014912"/>
    </source>
</evidence>